<evidence type="ECO:0000256" key="4">
    <source>
        <dbReference type="SAM" id="MobiDB-lite"/>
    </source>
</evidence>
<keyword evidence="2" id="KW-0597">Phosphoprotein</keyword>
<dbReference type="Pfam" id="PF12012">
    <property type="entry name" value="DUF3504"/>
    <property type="match status" value="1"/>
</dbReference>
<feature type="domain" description="ZMYM2-like/QRICH1 C-terminal" evidence="5">
    <location>
        <begin position="411"/>
        <end position="542"/>
    </location>
</feature>
<dbReference type="EMBL" id="LR787133">
    <property type="protein sequence ID" value="CAB3262995.1"/>
    <property type="molecule type" value="mRNA"/>
</dbReference>
<organism evidence="7">
    <name type="scientific">Phallusia mammillata</name>
    <dbReference type="NCBI Taxonomy" id="59560"/>
    <lineage>
        <taxon>Eukaryota</taxon>
        <taxon>Metazoa</taxon>
        <taxon>Chordata</taxon>
        <taxon>Tunicata</taxon>
        <taxon>Ascidiacea</taxon>
        <taxon>Phlebobranchia</taxon>
        <taxon>Ascidiidae</taxon>
        <taxon>Phallusia</taxon>
    </lineage>
</organism>
<keyword evidence="3" id="KW-0832">Ubl conjugation</keyword>
<dbReference type="Pfam" id="PF25561">
    <property type="entry name" value="QRICH1"/>
    <property type="match status" value="1"/>
</dbReference>
<evidence type="ECO:0000256" key="2">
    <source>
        <dbReference type="ARBA" id="ARBA00022553"/>
    </source>
</evidence>
<name>A0A6F9DJA8_9ASCI</name>
<gene>
    <name evidence="7" type="primary">LOC100186276</name>
</gene>
<protein>
    <submittedName>
        <fullName evidence="7">Uncharacterized protein LOC100186276</fullName>
    </submittedName>
</protein>
<dbReference type="AlphaFoldDB" id="A0A6F9DJA8"/>
<feature type="domain" description="QRICH1-like" evidence="6">
    <location>
        <begin position="309"/>
        <end position="390"/>
    </location>
</feature>
<dbReference type="InterPro" id="IPR021893">
    <property type="entry name" value="ZMYM2-like_C"/>
</dbReference>
<dbReference type="PANTHER" id="PTHR21446:SF12">
    <property type="entry name" value="POTASSIUM CHANNEL TETRAMERIZATION DOMAIN CONTAINING 1"/>
    <property type="match status" value="1"/>
</dbReference>
<evidence type="ECO:0000259" key="6">
    <source>
        <dbReference type="Pfam" id="PF25561"/>
    </source>
</evidence>
<feature type="region of interest" description="Disordered" evidence="4">
    <location>
        <begin position="562"/>
        <end position="625"/>
    </location>
</feature>
<evidence type="ECO:0000256" key="1">
    <source>
        <dbReference type="ARBA" id="ARBA00022499"/>
    </source>
</evidence>
<evidence type="ECO:0000256" key="3">
    <source>
        <dbReference type="ARBA" id="ARBA00022843"/>
    </source>
</evidence>
<sequence length="883" mass="98848">MAKSSVSYPVHRENSQESSIFDDGFDFEELMLGHAPLVSAHTSFNGAVQHPNHQASMTLLSGCDNQRNNTNSFVSNSCFPDEEAFLNTFSNTYDILDEFKVKSEQKSSALVLKQSDEVASSADKDMFAYDLAINSDEDKNIQRRRDYSLSNDSGVEGCGVIDASSIPSNSDPNYTSQMHKDSDSSIILNSEANQFSNIVRESATPCGRLISSELNSNKNNNTTICYSKLQVNRCVSNDSEPDLNQLIDSNDSRKGSIDSDAGVNGEIYGGGEMFSPDRFPNGDLSDVKNASKKTAYNEKWGVKVLKAWCAEVKLNPEFEKQSATELNDMLCRFWSEVRKSNGDYYGRNSLFNLRAMINKHLKGKPYCVAFDIVTDERFRTSNEKLESQLKLLKGIGRTITHKQPISLCDLRKMYDSNVLGTSNPLALLRKVWFEITLHFCHKGSEAQEKLKKSSFNIYHDLNGLRYVARIIGMNDADEIRMYETGGELCPVRSYELYLSKLHAQQPRLFQQPRRKSSPDSPMWYGKAPIGEKALQQMMANISNAARLSKRYTNHCVRTTALEQFSSSRRKSGGGANRSDSTQKNTNRNSQHTQFKDTIQSNHPANPYNNSFPSLSQPKSQRHELQSMTSNQILADCASLISPPIGHESTIASQSVNGVGIPSIYPKDVGNTDVSTLFETDNHRSIKRQYQSDFPSYSPPPYVDSRLDQLSPPNKRLRFDVSAYNPSYESSFQPTECFQFTDLDNQKRYYENAVTESDMFHNHSSYKNYSDDSGTGRSVVSPTPIIMHDDPYHVYSMPTPSTAHSVSAISRSCKDLISPLATTDKDLAVLSSTGAYSGSMINAAFSNRPYCSSVQHNVEFDQNLSGDPKFNHYLRPVEGGRTSE</sequence>
<dbReference type="InterPro" id="IPR057926">
    <property type="entry name" value="QRICH1_dom"/>
</dbReference>
<dbReference type="InterPro" id="IPR052787">
    <property type="entry name" value="MAVS"/>
</dbReference>
<evidence type="ECO:0000313" key="7">
    <source>
        <dbReference type="EMBL" id="CAB3262995.1"/>
    </source>
</evidence>
<reference evidence="7" key="1">
    <citation type="submission" date="2020-04" db="EMBL/GenBank/DDBJ databases">
        <authorList>
            <person name="Neveu A P."/>
        </authorList>
    </citation>
    <scope>NUCLEOTIDE SEQUENCE</scope>
    <source>
        <tissue evidence="7">Whole embryo</tissue>
    </source>
</reference>
<keyword evidence="1" id="KW-1017">Isopeptide bond</keyword>
<evidence type="ECO:0000259" key="5">
    <source>
        <dbReference type="Pfam" id="PF12012"/>
    </source>
</evidence>
<proteinExistence type="evidence at transcript level"/>
<dbReference type="PANTHER" id="PTHR21446">
    <property type="entry name" value="DUF3504 DOMAIN-CONTAINING PROTEIN"/>
    <property type="match status" value="1"/>
</dbReference>
<accession>A0A6F9DJA8</accession>
<feature type="compositionally biased region" description="Polar residues" evidence="4">
    <location>
        <begin position="577"/>
        <end position="618"/>
    </location>
</feature>